<dbReference type="Gene3D" id="3.90.1750.20">
    <property type="entry name" value="Putative Large Serine Recombinase, Chain B, Domain 2"/>
    <property type="match status" value="1"/>
</dbReference>
<dbReference type="InterPro" id="IPR006118">
    <property type="entry name" value="Recombinase_CS"/>
</dbReference>
<dbReference type="PROSITE" id="PS51736">
    <property type="entry name" value="RECOMBINASES_3"/>
    <property type="match status" value="1"/>
</dbReference>
<dbReference type="PANTHER" id="PTHR30461:SF23">
    <property type="entry name" value="DNA RECOMBINASE-RELATED"/>
    <property type="match status" value="1"/>
</dbReference>
<gene>
    <name evidence="9" type="ORF">NBU54_10775</name>
</gene>
<dbReference type="GO" id="GO:0015074">
    <property type="term" value="P:DNA integration"/>
    <property type="evidence" value="ECO:0007669"/>
    <property type="project" value="UniProtKB-KW"/>
</dbReference>
<reference evidence="9" key="1">
    <citation type="submission" date="2022-05" db="EMBL/GenBank/DDBJ databases">
        <title>Genome-based reclassification of Anoxybacillus salavatliensis Cihan et al. as a later heterotypic synonym of Anoxybacillus gonensis Belduz et al. 2003.</title>
        <authorList>
            <person name="Inan Bektas K."/>
            <person name="Guler H.I."/>
            <person name="Belduz A.O."/>
            <person name="Canakci S."/>
        </authorList>
    </citation>
    <scope>NUCLEOTIDE SEQUENCE</scope>
    <source>
        <strain evidence="9">NCIMB 13933</strain>
    </source>
</reference>
<dbReference type="SUPFAM" id="SSF53041">
    <property type="entry name" value="Resolvase-like"/>
    <property type="match status" value="1"/>
</dbReference>
<sequence length="539" mass="62037">MIKAVIYARVSTAEQAEEGYSIEAQLENVRKKCQQEGREVVDEYIDRGVSGKSIEKRFALQKLIKDAKEGKFEEVWVWKTNRLARNHLDLLKIIDTLNRFNVGFKSCSEAFDTSTPTGKLLMNVLASIGEFERETIVENVKIGMKQRAKLGKWNGGQVLGYKTVKCYESDKTKLEVVEDEAKIVRHIYNLYAEGKGLKSITNYINQLGYKTKKGNLFSIAAVREILRNPIYVGKIRYNLRENWNEKRRKGINKNPIIVQGEHEPIITPELWEKVQKLYSQRSCKPIRNFSGSYPLTGLIKCPMCGSSMVAGRVKKKQKDGSYTLHRYYHCGAWRNKGIAACRSNGVRADVVEEIVFNKIKETLFNKTVLRDIVDHMNTKRKEVIKPLEDQLKHIDKALSGFENKKSKLFELYEDGVIGKDDLSERLKQISNSIESSLAEKEAIRKKLEQNNSQPISYELVSELMTKFSDILNKADHEKKKFILNLVIKKILLNPDKSVKSVVLHFNEKTKKFMFNDKEDESVNEDSSSFYFALELNMDC</sequence>
<name>A0AAW7TJA5_9BACL</name>
<dbReference type="SMART" id="SM00857">
    <property type="entry name" value="Resolvase"/>
    <property type="match status" value="1"/>
</dbReference>
<dbReference type="PROSITE" id="PS51737">
    <property type="entry name" value="RECOMBINASE_DNA_BIND"/>
    <property type="match status" value="1"/>
</dbReference>
<dbReference type="GO" id="GO:0003677">
    <property type="term" value="F:DNA binding"/>
    <property type="evidence" value="ECO:0007669"/>
    <property type="project" value="UniProtKB-KW"/>
</dbReference>
<dbReference type="KEGG" id="agn:AFK25_14460"/>
<dbReference type="InterPro" id="IPR011109">
    <property type="entry name" value="DNA_bind_recombinase_dom"/>
</dbReference>
<protein>
    <submittedName>
        <fullName evidence="9">Recombinase family protein</fullName>
    </submittedName>
</protein>
<dbReference type="EMBL" id="JAMOGB010000008">
    <property type="protein sequence ID" value="MDO0878149.1"/>
    <property type="molecule type" value="Genomic_DNA"/>
</dbReference>
<feature type="coiled-coil region" evidence="6">
    <location>
        <begin position="419"/>
        <end position="453"/>
    </location>
</feature>
<organism evidence="9 10">
    <name type="scientific">Anoxybacillus gonensis</name>
    <dbReference type="NCBI Taxonomy" id="198467"/>
    <lineage>
        <taxon>Bacteria</taxon>
        <taxon>Bacillati</taxon>
        <taxon>Bacillota</taxon>
        <taxon>Bacilli</taxon>
        <taxon>Bacillales</taxon>
        <taxon>Anoxybacillaceae</taxon>
        <taxon>Anoxybacillus</taxon>
    </lineage>
</organism>
<dbReference type="Pfam" id="PF00239">
    <property type="entry name" value="Resolvase"/>
    <property type="match status" value="1"/>
</dbReference>
<accession>A0AAW7TJA5</accession>
<evidence type="ECO:0000259" key="8">
    <source>
        <dbReference type="PROSITE" id="PS51737"/>
    </source>
</evidence>
<feature type="domain" description="Resolvase/invertase-type recombinase catalytic" evidence="7">
    <location>
        <begin position="3"/>
        <end position="151"/>
    </location>
</feature>
<dbReference type="Pfam" id="PF13408">
    <property type="entry name" value="Zn_ribbon_recom"/>
    <property type="match status" value="1"/>
</dbReference>
<comment type="caution">
    <text evidence="9">The sequence shown here is derived from an EMBL/GenBank/DDBJ whole genome shotgun (WGS) entry which is preliminary data.</text>
</comment>
<dbReference type="PANTHER" id="PTHR30461">
    <property type="entry name" value="DNA-INVERTASE FROM LAMBDOID PROPHAGE"/>
    <property type="match status" value="1"/>
</dbReference>
<dbReference type="CDD" id="cd00338">
    <property type="entry name" value="Ser_Recombinase"/>
    <property type="match status" value="1"/>
</dbReference>
<keyword evidence="1" id="KW-0229">DNA integration</keyword>
<keyword evidence="3" id="KW-0233">DNA recombination</keyword>
<dbReference type="AlphaFoldDB" id="A0AAW7TJA5"/>
<dbReference type="GO" id="GO:0000150">
    <property type="term" value="F:DNA strand exchange activity"/>
    <property type="evidence" value="ECO:0007669"/>
    <property type="project" value="InterPro"/>
</dbReference>
<dbReference type="Pfam" id="PF07508">
    <property type="entry name" value="Recombinase"/>
    <property type="match status" value="1"/>
</dbReference>
<proteinExistence type="predicted"/>
<keyword evidence="6" id="KW-0175">Coiled coil</keyword>
<feature type="active site" description="O-(5'-phospho-DNA)-serine intermediate" evidence="4 5">
    <location>
        <position position="11"/>
    </location>
</feature>
<dbReference type="Gene3D" id="3.40.50.1390">
    <property type="entry name" value="Resolvase, N-terminal catalytic domain"/>
    <property type="match status" value="1"/>
</dbReference>
<dbReference type="Proteomes" id="UP001176117">
    <property type="component" value="Unassembled WGS sequence"/>
</dbReference>
<evidence type="ECO:0000256" key="1">
    <source>
        <dbReference type="ARBA" id="ARBA00022908"/>
    </source>
</evidence>
<feature type="domain" description="Recombinase" evidence="8">
    <location>
        <begin position="158"/>
        <end position="284"/>
    </location>
</feature>
<evidence type="ECO:0000313" key="9">
    <source>
        <dbReference type="EMBL" id="MDO0878149.1"/>
    </source>
</evidence>
<dbReference type="PROSITE" id="PS00397">
    <property type="entry name" value="RECOMBINASES_1"/>
    <property type="match status" value="1"/>
</dbReference>
<evidence type="ECO:0000256" key="5">
    <source>
        <dbReference type="PROSITE-ProRule" id="PRU10137"/>
    </source>
</evidence>
<evidence type="ECO:0000256" key="2">
    <source>
        <dbReference type="ARBA" id="ARBA00023125"/>
    </source>
</evidence>
<dbReference type="InterPro" id="IPR006119">
    <property type="entry name" value="Resolv_N"/>
</dbReference>
<keyword evidence="2" id="KW-0238">DNA-binding</keyword>
<evidence type="ECO:0000259" key="7">
    <source>
        <dbReference type="PROSITE" id="PS51736"/>
    </source>
</evidence>
<dbReference type="RefSeq" id="WP_035064296.1">
    <property type="nucleotide sequence ID" value="NZ_CP012152.1"/>
</dbReference>
<keyword evidence="10" id="KW-1185">Reference proteome</keyword>
<evidence type="ECO:0000313" key="10">
    <source>
        <dbReference type="Proteomes" id="UP001176117"/>
    </source>
</evidence>
<dbReference type="InterPro" id="IPR036162">
    <property type="entry name" value="Resolvase-like_N_sf"/>
</dbReference>
<evidence type="ECO:0000256" key="3">
    <source>
        <dbReference type="ARBA" id="ARBA00023172"/>
    </source>
</evidence>
<dbReference type="InterPro" id="IPR050639">
    <property type="entry name" value="SSR_resolvase"/>
</dbReference>
<dbReference type="InterPro" id="IPR038109">
    <property type="entry name" value="DNA_bind_recomb_sf"/>
</dbReference>
<dbReference type="InterPro" id="IPR025827">
    <property type="entry name" value="Zn_ribbon_recom_dom"/>
</dbReference>
<evidence type="ECO:0000256" key="4">
    <source>
        <dbReference type="PIRSR" id="PIRSR606118-50"/>
    </source>
</evidence>
<evidence type="ECO:0000256" key="6">
    <source>
        <dbReference type="SAM" id="Coils"/>
    </source>
</evidence>